<dbReference type="Gene3D" id="1.10.3210.10">
    <property type="entry name" value="Hypothetical protein af1432"/>
    <property type="match status" value="1"/>
</dbReference>
<sequence>MSRNTAVRSYDEERAQLGKQVVNQFAILIKTSQIHDAGNVALQQPAENFGKTLGDLFIDDPEVALSLEGEALFLGDMKLKLDIDIFTNFMLVNEEMKKRKVGSIVFSRGIGEREIRKFSSLFASLDTRLPEPFERLEKELEDAGLTNPQILFLEEKKEKEEVAQATEDNEKDLAKKTYFNTVTAVGEVMESVKLRQAVSLKRAKRIVQSMVDLIMQEDSTLLGLTNLRSHDEYTYNHSVNVCILALAIGQRLGYSKKRLCELGMAGLFHDLGKFGIPLDVLNKPTDFTEEEWKVMRRHPIFSVKELVRLKGVNDMAIRVTIGAFEHHLNYDLSGYPKLAKKRNLSLLGRIICIVDCYDALTSSRVYNRVPFPPDKALRFMLSKSGKAFDPILMKLFVNAIGVYPIGTLVLLNTKEIGVVFTSNPNPERGDRPKVKRVMDAEGNEAHGELVDLCEQNESGHFKYEIVNAIDAGKYKIDVAKYFV</sequence>
<dbReference type="Proteomes" id="UP000534783">
    <property type="component" value="Unassembled WGS sequence"/>
</dbReference>
<proteinExistence type="predicted"/>
<organism evidence="2 3">
    <name type="scientific">Candidatus Manganitrophus noduliformans</name>
    <dbReference type="NCBI Taxonomy" id="2606439"/>
    <lineage>
        <taxon>Bacteria</taxon>
        <taxon>Pseudomonadati</taxon>
        <taxon>Nitrospirota</taxon>
        <taxon>Nitrospiria</taxon>
        <taxon>Candidatus Troglogloeales</taxon>
        <taxon>Candidatus Manganitrophaceae</taxon>
        <taxon>Candidatus Manganitrophus</taxon>
    </lineage>
</organism>
<comment type="caution">
    <text evidence="2">The sequence shown here is derived from an EMBL/GenBank/DDBJ whole genome shotgun (WGS) entry which is preliminary data.</text>
</comment>
<name>A0A7X6DSD8_9BACT</name>
<dbReference type="SUPFAM" id="SSF109604">
    <property type="entry name" value="HD-domain/PDEase-like"/>
    <property type="match status" value="1"/>
</dbReference>
<evidence type="ECO:0000259" key="1">
    <source>
        <dbReference type="PROSITE" id="PS51832"/>
    </source>
</evidence>
<dbReference type="InterPro" id="IPR037522">
    <property type="entry name" value="HD_GYP_dom"/>
</dbReference>
<dbReference type="CDD" id="cd00077">
    <property type="entry name" value="HDc"/>
    <property type="match status" value="1"/>
</dbReference>
<protein>
    <submittedName>
        <fullName evidence="2">HD-GYP domain-containing protein</fullName>
    </submittedName>
</protein>
<dbReference type="PANTHER" id="PTHR43155">
    <property type="entry name" value="CYCLIC DI-GMP PHOSPHODIESTERASE PA4108-RELATED"/>
    <property type="match status" value="1"/>
</dbReference>
<dbReference type="AlphaFoldDB" id="A0A7X6DSD8"/>
<dbReference type="SMART" id="SM00471">
    <property type="entry name" value="HDc"/>
    <property type="match status" value="1"/>
</dbReference>
<reference evidence="2 3" key="1">
    <citation type="journal article" date="2020" name="Nature">
        <title>Bacterial chemolithoautotrophy via manganese oxidation.</title>
        <authorList>
            <person name="Yu H."/>
            <person name="Leadbetter J.R."/>
        </authorList>
    </citation>
    <scope>NUCLEOTIDE SEQUENCE [LARGE SCALE GENOMIC DNA]</scope>
    <source>
        <strain evidence="2 3">Mn-1</strain>
    </source>
</reference>
<accession>A0A7X6DSD8</accession>
<feature type="domain" description="HD-GYP" evidence="1">
    <location>
        <begin position="212"/>
        <end position="412"/>
    </location>
</feature>
<dbReference type="EMBL" id="VTOW01000003">
    <property type="protein sequence ID" value="NKE72289.1"/>
    <property type="molecule type" value="Genomic_DNA"/>
</dbReference>
<dbReference type="RefSeq" id="WP_168061794.1">
    <property type="nucleotide sequence ID" value="NZ_VTOW01000003.1"/>
</dbReference>
<dbReference type="InterPro" id="IPR003607">
    <property type="entry name" value="HD/PDEase_dom"/>
</dbReference>
<dbReference type="Pfam" id="PF13487">
    <property type="entry name" value="HD_5"/>
    <property type="match status" value="1"/>
</dbReference>
<gene>
    <name evidence="2" type="ORF">MNODULE_16185</name>
</gene>
<evidence type="ECO:0000313" key="2">
    <source>
        <dbReference type="EMBL" id="NKE72289.1"/>
    </source>
</evidence>
<keyword evidence="3" id="KW-1185">Reference proteome</keyword>
<evidence type="ECO:0000313" key="3">
    <source>
        <dbReference type="Proteomes" id="UP000534783"/>
    </source>
</evidence>
<dbReference type="PANTHER" id="PTHR43155:SF2">
    <property type="entry name" value="CYCLIC DI-GMP PHOSPHODIESTERASE PA4108"/>
    <property type="match status" value="1"/>
</dbReference>
<dbReference type="PROSITE" id="PS51832">
    <property type="entry name" value="HD_GYP"/>
    <property type="match status" value="1"/>
</dbReference>